<feature type="compositionally biased region" description="Polar residues" evidence="18">
    <location>
        <begin position="393"/>
        <end position="402"/>
    </location>
</feature>
<evidence type="ECO:0000256" key="1">
    <source>
        <dbReference type="ARBA" id="ARBA00000707"/>
    </source>
</evidence>
<keyword evidence="9" id="KW-0378">Hydrolase</keyword>
<reference evidence="19" key="3">
    <citation type="submission" date="2024-01" db="EMBL/GenBank/DDBJ databases">
        <authorList>
            <person name="Coelho M.A."/>
            <person name="David-Palma M."/>
            <person name="Shea T."/>
            <person name="Sun S."/>
            <person name="Cuomo C.A."/>
            <person name="Heitman J."/>
        </authorList>
    </citation>
    <scope>NUCLEOTIDE SEQUENCE</scope>
    <source>
        <strain evidence="19">CBS 7841</strain>
    </source>
</reference>
<evidence type="ECO:0000256" key="11">
    <source>
        <dbReference type="ARBA" id="ARBA00023015"/>
    </source>
</evidence>
<comment type="subunit">
    <text evidence="15">Forms a complex composed of deubiquitinating enzyme atx-3, adapter ubxn-5 and cdc-48.1. Forms a complex composed of deubiquitinating enzyme atx-3, E4 ubiquitin-protein ligase ufd-2 and cdc-48.1. Interacts (via RRDR motif) with cdc-48.1 (via N-terminus) and cdc-48.2 (via N-terminus); the interaction with cdc-48.1 is not required for atx-3 enzymatic activity. Interacts (via C-terminus) with ubxn-5. May interact with ned-8.</text>
</comment>
<evidence type="ECO:0000256" key="14">
    <source>
        <dbReference type="ARBA" id="ARBA00060106"/>
    </source>
</evidence>
<name>A0A1E3J1P8_9TREE</name>
<feature type="compositionally biased region" description="Polar residues" evidence="18">
    <location>
        <begin position="237"/>
        <end position="256"/>
    </location>
</feature>
<dbReference type="SMART" id="SM01246">
    <property type="entry name" value="Josephin"/>
    <property type="match status" value="1"/>
</dbReference>
<dbReference type="EC" id="3.4.19.12" evidence="4"/>
<evidence type="ECO:0000313" key="20">
    <source>
        <dbReference type="Proteomes" id="UP000094043"/>
    </source>
</evidence>
<evidence type="ECO:0000256" key="3">
    <source>
        <dbReference type="ARBA" id="ARBA00004496"/>
    </source>
</evidence>
<keyword evidence="8" id="KW-0833">Ubl conjugation pathway</keyword>
<keyword evidence="13" id="KW-0539">Nucleus</keyword>
<dbReference type="GeneID" id="91084323"/>
<evidence type="ECO:0000256" key="9">
    <source>
        <dbReference type="ARBA" id="ARBA00022801"/>
    </source>
</evidence>
<dbReference type="Gene3D" id="3.90.70.40">
    <property type="match status" value="1"/>
</dbReference>
<evidence type="ECO:0000256" key="13">
    <source>
        <dbReference type="ARBA" id="ARBA00023242"/>
    </source>
</evidence>
<dbReference type="GO" id="GO:0005634">
    <property type="term" value="C:nucleus"/>
    <property type="evidence" value="ECO:0007669"/>
    <property type="project" value="UniProtKB-SubCell"/>
</dbReference>
<feature type="region of interest" description="Disordered" evidence="18">
    <location>
        <begin position="371"/>
        <end position="437"/>
    </location>
</feature>
<evidence type="ECO:0000256" key="10">
    <source>
        <dbReference type="ARBA" id="ARBA00022807"/>
    </source>
</evidence>
<accession>A0A1E3J1P8</accession>
<keyword evidence="7" id="KW-0677">Repeat</keyword>
<keyword evidence="6" id="KW-0645">Protease</keyword>
<dbReference type="KEGG" id="cdep:91084323"/>
<keyword evidence="20" id="KW-1185">Reference proteome</keyword>
<feature type="compositionally biased region" description="Pro residues" evidence="18">
    <location>
        <begin position="407"/>
        <end position="416"/>
    </location>
</feature>
<dbReference type="PANTHER" id="PTHR14159">
    <property type="entry name" value="ATAXIN-3-RELATED"/>
    <property type="match status" value="1"/>
</dbReference>
<keyword evidence="10" id="KW-0788">Thiol protease</keyword>
<comment type="function">
    <text evidence="14">Acts as a chain editing deubiquitinating enzyme that binds and cleaves 'Lys-48'-linked polyubiquitin chains, with a preference for chains containing four or more ubiquitin molecules thereby modulating protein degradation by the ubiquitin-proteasome pathway. Probably by regulating the IGF-1-insulin-like pathway, regulates lifespan. Regulates germline DNA double-strand-break repair and apoptosis in response to DNA damage by recruiting E4 ubiquitin-protein ligase ufd-2 to DNA repair foci. Interacts with key regulators of transcription and represses transcription. Acts as a histone-binding protein that regulates transcription.</text>
</comment>
<feature type="compositionally biased region" description="Polar residues" evidence="18">
    <location>
        <begin position="283"/>
        <end position="302"/>
    </location>
</feature>
<dbReference type="PRINTS" id="PR01233">
    <property type="entry name" value="JOSEPHIN"/>
</dbReference>
<dbReference type="InterPro" id="IPR033865">
    <property type="entry name" value="Ataxin-3"/>
</dbReference>
<dbReference type="RefSeq" id="XP_066065671.1">
    <property type="nucleotide sequence ID" value="XM_066209574.1"/>
</dbReference>
<evidence type="ECO:0000313" key="19">
    <source>
        <dbReference type="EMBL" id="WVN84970.1"/>
    </source>
</evidence>
<keyword evidence="5" id="KW-0963">Cytoplasm</keyword>
<dbReference type="GO" id="GO:0016579">
    <property type="term" value="P:protein deubiquitination"/>
    <property type="evidence" value="ECO:0007669"/>
    <property type="project" value="InterPro"/>
</dbReference>
<dbReference type="OrthoDB" id="10063692at2759"/>
<dbReference type="AlphaFoldDB" id="A0A1E3J1P8"/>
<dbReference type="Gene3D" id="1.10.287.10">
    <property type="entry name" value="S15/NS1, RNA-binding"/>
    <property type="match status" value="1"/>
</dbReference>
<feature type="compositionally biased region" description="Basic and acidic residues" evidence="18">
    <location>
        <begin position="383"/>
        <end position="392"/>
    </location>
</feature>
<evidence type="ECO:0000256" key="18">
    <source>
        <dbReference type="SAM" id="MobiDB-lite"/>
    </source>
</evidence>
<evidence type="ECO:0000256" key="17">
    <source>
        <dbReference type="ARBA" id="ARBA00082365"/>
    </source>
</evidence>
<dbReference type="GO" id="GO:0005737">
    <property type="term" value="C:cytoplasm"/>
    <property type="evidence" value="ECO:0007669"/>
    <property type="project" value="UniProtKB-SubCell"/>
</dbReference>
<evidence type="ECO:0000256" key="15">
    <source>
        <dbReference type="ARBA" id="ARBA00063584"/>
    </source>
</evidence>
<dbReference type="InterPro" id="IPR006155">
    <property type="entry name" value="Josephin"/>
</dbReference>
<evidence type="ECO:0000256" key="2">
    <source>
        <dbReference type="ARBA" id="ARBA00004123"/>
    </source>
</evidence>
<feature type="region of interest" description="Disordered" evidence="18">
    <location>
        <begin position="211"/>
        <end position="303"/>
    </location>
</feature>
<dbReference type="PANTHER" id="PTHR14159:SF0">
    <property type="entry name" value="ATAXIN-3-RELATED"/>
    <property type="match status" value="1"/>
</dbReference>
<evidence type="ECO:0000256" key="12">
    <source>
        <dbReference type="ARBA" id="ARBA00023163"/>
    </source>
</evidence>
<keyword evidence="11" id="KW-0805">Transcription regulation</keyword>
<gene>
    <name evidence="19" type="ORF">L203_100107</name>
</gene>
<evidence type="ECO:0000256" key="5">
    <source>
        <dbReference type="ARBA" id="ARBA00022490"/>
    </source>
</evidence>
<evidence type="ECO:0000256" key="16">
    <source>
        <dbReference type="ARBA" id="ARBA00069055"/>
    </source>
</evidence>
<evidence type="ECO:0000256" key="4">
    <source>
        <dbReference type="ARBA" id="ARBA00012759"/>
    </source>
</evidence>
<dbReference type="VEuPathDB" id="FungiDB:L203_00231"/>
<comment type="catalytic activity">
    <reaction evidence="1">
        <text>Thiol-dependent hydrolysis of ester, thioester, amide, peptide and isopeptide bonds formed by the C-terminal Gly of ubiquitin (a 76-residue protein attached to proteins as an intracellular targeting signal).</text>
        <dbReference type="EC" id="3.4.19.12"/>
    </reaction>
</comment>
<protein>
    <recommendedName>
        <fullName evidence="16">Ataxin-3 homolog</fullName>
        <ecNumber evidence="4">3.4.19.12</ecNumber>
    </recommendedName>
    <alternativeName>
        <fullName evidence="17">Machado-Joseph disease-like protein</fullName>
    </alternativeName>
</protein>
<dbReference type="PROSITE" id="PS50957">
    <property type="entry name" value="JOSEPHIN"/>
    <property type="match status" value="1"/>
</dbReference>
<evidence type="ECO:0000256" key="7">
    <source>
        <dbReference type="ARBA" id="ARBA00022737"/>
    </source>
</evidence>
<reference evidence="19" key="1">
    <citation type="submission" date="2016-06" db="EMBL/GenBank/DDBJ databases">
        <authorList>
            <person name="Cuomo C."/>
            <person name="Litvintseva A."/>
            <person name="Heitman J."/>
            <person name="Chen Y."/>
            <person name="Sun S."/>
            <person name="Springer D."/>
            <person name="Dromer F."/>
            <person name="Young S."/>
            <person name="Zeng Q."/>
            <person name="Chapman S."/>
            <person name="Gujja S."/>
            <person name="Saif S."/>
            <person name="Birren B."/>
        </authorList>
    </citation>
    <scope>NUCLEOTIDE SEQUENCE</scope>
    <source>
        <strain evidence="19">CBS 7841</strain>
    </source>
</reference>
<dbReference type="Proteomes" id="UP000094043">
    <property type="component" value="Chromosome 1"/>
</dbReference>
<dbReference type="GO" id="GO:0004843">
    <property type="term" value="F:cysteine-type deubiquitinase activity"/>
    <property type="evidence" value="ECO:0007669"/>
    <property type="project" value="UniProtKB-EC"/>
</dbReference>
<keyword evidence="12" id="KW-0804">Transcription</keyword>
<evidence type="ECO:0000256" key="8">
    <source>
        <dbReference type="ARBA" id="ARBA00022786"/>
    </source>
</evidence>
<sequence>MDLVPYIYYEKQESGSQLCAQHCLNNLLQQYTYSEIELADIAKELDKEENANLHVDHQNKESFNFDDTGFFSISVLERALEVWDLIMVRWRGEAMRPYQDCPEMQFAFILNLSSHWLTLRRFAPDPPHSAAIKRWYNLNSFLPEGPEWISPLYLRMVLTQAEEEGYSVFVIRKASPGTAAGQKAGEGEGWGDTGIGRLPECLADMMSVQLGEPVGRMGGPQSGASSITIGGPPKSQGPKTQNTVHVDSIKSSGTAGPSSPPRPRKKRQADLPSDDVEIVHDPYSQSPPSCSHQLPSRSSPNLETDVFDNIHAIPSNDNNDDQEGSVAEDEIIDSNFGINPHSYSGPTDFQFQSRSYDDEDKALQAALKASMADLPEGWVAPDIMKDDDKKQESTSLISKTSQETPAPITPTPPIPESSPIVKNDKLEDDDDLPAEELTAEEIRRRRLAKFG</sequence>
<proteinExistence type="predicted"/>
<evidence type="ECO:0000256" key="6">
    <source>
        <dbReference type="ARBA" id="ARBA00022670"/>
    </source>
</evidence>
<comment type="subcellular location">
    <subcellularLocation>
        <location evidence="3">Cytoplasm</location>
    </subcellularLocation>
    <subcellularLocation>
        <location evidence="2">Nucleus</location>
    </subcellularLocation>
</comment>
<dbReference type="GO" id="GO:0006508">
    <property type="term" value="P:proteolysis"/>
    <property type="evidence" value="ECO:0007669"/>
    <property type="project" value="UniProtKB-KW"/>
</dbReference>
<dbReference type="EMBL" id="CP143784">
    <property type="protein sequence ID" value="WVN84970.1"/>
    <property type="molecule type" value="Genomic_DNA"/>
</dbReference>
<organism evidence="19 20">
    <name type="scientific">Cryptococcus depauperatus CBS 7841</name>
    <dbReference type="NCBI Taxonomy" id="1295531"/>
    <lineage>
        <taxon>Eukaryota</taxon>
        <taxon>Fungi</taxon>
        <taxon>Dikarya</taxon>
        <taxon>Basidiomycota</taxon>
        <taxon>Agaricomycotina</taxon>
        <taxon>Tremellomycetes</taxon>
        <taxon>Tremellales</taxon>
        <taxon>Cryptococcaceae</taxon>
        <taxon>Cryptococcus</taxon>
    </lineage>
</organism>
<feature type="compositionally biased region" description="Acidic residues" evidence="18">
    <location>
        <begin position="426"/>
        <end position="437"/>
    </location>
</feature>
<dbReference type="Pfam" id="PF02099">
    <property type="entry name" value="Josephin"/>
    <property type="match status" value="1"/>
</dbReference>
<dbReference type="FunFam" id="1.10.287.10:FF:000018">
    <property type="entry name" value="Ataxin-3 homolog"/>
    <property type="match status" value="1"/>
</dbReference>
<reference evidence="19" key="2">
    <citation type="journal article" date="2022" name="Elife">
        <title>Obligate sexual reproduction of a homothallic fungus closely related to the Cryptococcus pathogenic species complex.</title>
        <authorList>
            <person name="Passer A.R."/>
            <person name="Clancey S.A."/>
            <person name="Shea T."/>
            <person name="David-Palma M."/>
            <person name="Averette A.F."/>
            <person name="Boekhout T."/>
            <person name="Porcel B.M."/>
            <person name="Nowrousian M."/>
            <person name="Cuomo C.A."/>
            <person name="Sun S."/>
            <person name="Heitman J."/>
            <person name="Coelho M.A."/>
        </authorList>
    </citation>
    <scope>NUCLEOTIDE SEQUENCE</scope>
    <source>
        <strain evidence="19">CBS 7841</strain>
    </source>
</reference>